<dbReference type="Pfam" id="PF09551">
    <property type="entry name" value="Spore_II_R"/>
    <property type="match status" value="1"/>
</dbReference>
<dbReference type="Proteomes" id="UP000291269">
    <property type="component" value="Unassembled WGS sequence"/>
</dbReference>
<keyword evidence="1" id="KW-0472">Membrane</keyword>
<gene>
    <name evidence="2" type="ORF">ESZ91_03595</name>
</gene>
<sequence length="199" mass="22331">MFIKEKRRRETARGGFEMKKFCIVFMFLFIIILTVCMSATPAAGTESEFLRVHIRANSDAVYDQSVKYEVKDAVVDYLMPLAAACQSKAQAMKRIEEVLSEIEQVADEVLREHGYSYCAKAKLTREEFPTRVYENVTLESGVYDALILELGEASGANWWCVIYPPLCFAGEATGANIRYRSAIYDIIAGFFSHDSGASA</sequence>
<name>A0A4Q2KA35_9FIRM</name>
<dbReference type="EMBL" id="SDOZ01000002">
    <property type="protein sequence ID" value="RXZ61488.1"/>
    <property type="molecule type" value="Genomic_DNA"/>
</dbReference>
<keyword evidence="3" id="KW-1185">Reference proteome</keyword>
<evidence type="ECO:0000313" key="3">
    <source>
        <dbReference type="Proteomes" id="UP000291269"/>
    </source>
</evidence>
<reference evidence="2 3" key="1">
    <citation type="journal article" date="2019" name="Gut">
        <title>Antibiotics-induced monodominance of a novel gut bacterial order.</title>
        <authorList>
            <person name="Hildebrand F."/>
            <person name="Moitinho-Silva L."/>
            <person name="Blasche S."/>
            <person name="Jahn M.T."/>
            <person name="Gossmann T.I."/>
            <person name="Heuerta-Cepas J."/>
            <person name="Hercog R."/>
            <person name="Luetge M."/>
            <person name="Bahram M."/>
            <person name="Pryszlak A."/>
            <person name="Alves R.J."/>
            <person name="Waszak S.M."/>
            <person name="Zhu A."/>
            <person name="Ye L."/>
            <person name="Costea P.I."/>
            <person name="Aalvink S."/>
            <person name="Belzer C."/>
            <person name="Forslund S.K."/>
            <person name="Sunagawa S."/>
            <person name="Hentschel U."/>
            <person name="Merten C."/>
            <person name="Patil K.R."/>
            <person name="Benes V."/>
            <person name="Bork P."/>
        </authorList>
    </citation>
    <scope>NUCLEOTIDE SEQUENCE [LARGE SCALE GENOMIC DNA]</scope>
    <source>
        <strain evidence="2 3">HDS1380</strain>
    </source>
</reference>
<accession>A0A4Q2KA35</accession>
<evidence type="ECO:0008006" key="4">
    <source>
        <dbReference type="Google" id="ProtNLM"/>
    </source>
</evidence>
<feature type="transmembrane region" description="Helical" evidence="1">
    <location>
        <begin position="21"/>
        <end position="43"/>
    </location>
</feature>
<dbReference type="OrthoDB" id="9793324at2"/>
<protein>
    <recommendedName>
        <fullName evidence="4">Stage II sporulation protein R</fullName>
    </recommendedName>
</protein>
<proteinExistence type="predicted"/>
<dbReference type="AlphaFoldDB" id="A0A4Q2KA35"/>
<evidence type="ECO:0000313" key="2">
    <source>
        <dbReference type="EMBL" id="RXZ61488.1"/>
    </source>
</evidence>
<dbReference type="InterPro" id="IPR014202">
    <property type="entry name" value="Spore_II_R"/>
</dbReference>
<comment type="caution">
    <text evidence="2">The sequence shown here is derived from an EMBL/GenBank/DDBJ whole genome shotgun (WGS) entry which is preliminary data.</text>
</comment>
<organism evidence="2 3">
    <name type="scientific">Candidatus Borkfalkia ceftriaxoniphila</name>
    <dbReference type="NCBI Taxonomy" id="2508949"/>
    <lineage>
        <taxon>Bacteria</taxon>
        <taxon>Bacillati</taxon>
        <taxon>Bacillota</taxon>
        <taxon>Clostridia</taxon>
        <taxon>Christensenellales</taxon>
        <taxon>Christensenellaceae</taxon>
        <taxon>Candidatus Borkfalkia</taxon>
    </lineage>
</organism>
<keyword evidence="1" id="KW-1133">Transmembrane helix</keyword>
<evidence type="ECO:0000256" key="1">
    <source>
        <dbReference type="SAM" id="Phobius"/>
    </source>
</evidence>
<keyword evidence="1" id="KW-0812">Transmembrane</keyword>